<evidence type="ECO:0000259" key="1">
    <source>
        <dbReference type="Pfam" id="PF25500"/>
    </source>
</evidence>
<dbReference type="AlphaFoldDB" id="A0A1S4D9D7"/>
<dbReference type="Gene3D" id="3.30.160.20">
    <property type="match status" value="1"/>
</dbReference>
<dbReference type="STRING" id="4097.A0A1S4D9D7"/>
<accession>A0A1S4D9D7</accession>
<dbReference type="GeneID" id="107827423"/>
<evidence type="ECO:0000313" key="4">
    <source>
        <dbReference type="RefSeq" id="XP_016510055.1"/>
    </source>
</evidence>
<dbReference type="InterPro" id="IPR057237">
    <property type="entry name" value="DUF7915"/>
</dbReference>
<gene>
    <name evidence="4" type="primary">LOC107827423</name>
</gene>
<reference evidence="3" key="1">
    <citation type="journal article" date="2014" name="Nat. Commun.">
        <title>The tobacco genome sequence and its comparison with those of tomato and potato.</title>
        <authorList>
            <person name="Sierro N."/>
            <person name="Battey J.N."/>
            <person name="Ouadi S."/>
            <person name="Bakaher N."/>
            <person name="Bovet L."/>
            <person name="Willig A."/>
            <person name="Goepfert S."/>
            <person name="Peitsch M.C."/>
            <person name="Ivanov N.V."/>
        </authorList>
    </citation>
    <scope>NUCLEOTIDE SEQUENCE [LARGE SCALE GENOMIC DNA]</scope>
</reference>
<evidence type="ECO:0000313" key="3">
    <source>
        <dbReference type="Proteomes" id="UP000790787"/>
    </source>
</evidence>
<dbReference type="OMA" id="KEACDTC"/>
<dbReference type="PANTHER" id="PTHR33913">
    <property type="entry name" value="ALEURONE LAYER MORPHOGENESIS PROTEIN"/>
    <property type="match status" value="1"/>
</dbReference>
<dbReference type="Pfam" id="PF25502">
    <property type="entry name" value="DUF7915"/>
    <property type="match status" value="1"/>
</dbReference>
<reference evidence="4" key="2">
    <citation type="submission" date="2025-08" db="UniProtKB">
        <authorList>
            <consortium name="RefSeq"/>
        </authorList>
    </citation>
    <scope>IDENTIFICATION</scope>
    <source>
        <tissue evidence="4">Leaf</tissue>
    </source>
</reference>
<dbReference type="KEGG" id="nta:107827423"/>
<feature type="domain" description="DUF7915" evidence="2">
    <location>
        <begin position="165"/>
        <end position="309"/>
    </location>
</feature>
<dbReference type="Pfam" id="PF25500">
    <property type="entry name" value="DUF7913"/>
    <property type="match status" value="1"/>
</dbReference>
<sequence length="578" mass="64789">MSGKMEEVAPMEEVVQALLECMVEPLLGRNSFKSKDVPTLDQQRSMAKHVEAVVLLYNYYYRKQHQDHKIEFLNFTSFCQLAVVLKPSLVTYMKLMRRSDYTDVDDLESQISLTEKAIMRACDISSALDAAQVDPLSEKWPISKVVVFLVDSRRENCLLMRSSMTYAVWSIIEKHLDVSSGYLFDSKCINKKKRSTNIPSTSSQYTDGAGLEELALSAAAEATGINRNDLVVLESHLVYSLDKEKEAARLYLVQFTKSVNEDFMVPIGDVIESLQGPLIKKILSGWAVSPAVEYFHLMPYRDMLSNWYSSTMNCDHRELLPNGLQDLTVELVAGHAYDVHIGGSSSEKEVNEENVVQLMIKSCNTDCDDEKIVEAKRRGIQGLSAVGSSQLDSQHSEDVVTALASKESAISRSALTVLYWKREKLSSQLRTLEDEIALCDKTIRTVLNGDENDLPLKIEALVDGCNDVCVKGEGVEYNTNQLVEDQSIYSKGKRLSEAILTLQNQCQQLDQLCCRSNWALPTYRVFPFEGGFQAKVIVKGADFEFTSESNIRESPREARESAAAHMIAEVARISGQNQ</sequence>
<feature type="domain" description="DUF7913" evidence="1">
    <location>
        <begin position="7"/>
        <end position="129"/>
    </location>
</feature>
<name>A0A1S4D9D7_TOBAC</name>
<proteinExistence type="predicted"/>
<keyword evidence="3" id="KW-1185">Reference proteome</keyword>
<evidence type="ECO:0000259" key="2">
    <source>
        <dbReference type="Pfam" id="PF25502"/>
    </source>
</evidence>
<dbReference type="Proteomes" id="UP000790787">
    <property type="component" value="Chromosome 4"/>
</dbReference>
<dbReference type="OrthoDB" id="1909634at2759"/>
<organism evidence="3 4">
    <name type="scientific">Nicotiana tabacum</name>
    <name type="common">Common tobacco</name>
    <dbReference type="NCBI Taxonomy" id="4097"/>
    <lineage>
        <taxon>Eukaryota</taxon>
        <taxon>Viridiplantae</taxon>
        <taxon>Streptophyta</taxon>
        <taxon>Embryophyta</taxon>
        <taxon>Tracheophyta</taxon>
        <taxon>Spermatophyta</taxon>
        <taxon>Magnoliopsida</taxon>
        <taxon>eudicotyledons</taxon>
        <taxon>Gunneridae</taxon>
        <taxon>Pentapetalae</taxon>
        <taxon>asterids</taxon>
        <taxon>lamiids</taxon>
        <taxon>Solanales</taxon>
        <taxon>Solanaceae</taxon>
        <taxon>Nicotianoideae</taxon>
        <taxon>Nicotianeae</taxon>
        <taxon>Nicotiana</taxon>
    </lineage>
</organism>
<dbReference type="PaxDb" id="4097-A0A1S4D9D7"/>
<dbReference type="PANTHER" id="PTHR33913:SF5">
    <property type="entry name" value="DRBM DOMAIN-CONTAINING PROTEIN"/>
    <property type="match status" value="1"/>
</dbReference>
<dbReference type="InterPro" id="IPR057235">
    <property type="entry name" value="DUF7913"/>
</dbReference>
<protein>
    <submittedName>
        <fullName evidence="4">Uncharacterized protein LOC107827423 isoform X1</fullName>
    </submittedName>
    <submittedName>
        <fullName evidence="4">Uncharacterized protein isoform X1</fullName>
    </submittedName>
</protein>
<dbReference type="RefSeq" id="XP_016510055.1">
    <property type="nucleotide sequence ID" value="XM_016654569.2"/>
</dbReference>
<dbReference type="SUPFAM" id="SSF54768">
    <property type="entry name" value="dsRNA-binding domain-like"/>
    <property type="match status" value="1"/>
</dbReference>
<dbReference type="RefSeq" id="XP_016510055.1">
    <property type="nucleotide sequence ID" value="XM_016654569.1"/>
</dbReference>